<reference evidence="2" key="1">
    <citation type="submission" date="2014-05" db="EMBL/GenBank/DDBJ databases">
        <authorList>
            <person name="Chronopoulou M."/>
        </authorList>
    </citation>
    <scope>NUCLEOTIDE SEQUENCE</scope>
    <source>
        <tissue evidence="2">Whole organism</tissue>
    </source>
</reference>
<feature type="compositionally biased region" description="Polar residues" evidence="1">
    <location>
        <begin position="1"/>
        <end position="19"/>
    </location>
</feature>
<organism evidence="2">
    <name type="scientific">Lepeophtheirus salmonis</name>
    <name type="common">Salmon louse</name>
    <name type="synonym">Caligus salmonis</name>
    <dbReference type="NCBI Taxonomy" id="72036"/>
    <lineage>
        <taxon>Eukaryota</taxon>
        <taxon>Metazoa</taxon>
        <taxon>Ecdysozoa</taxon>
        <taxon>Arthropoda</taxon>
        <taxon>Crustacea</taxon>
        <taxon>Multicrustacea</taxon>
        <taxon>Hexanauplia</taxon>
        <taxon>Copepoda</taxon>
        <taxon>Siphonostomatoida</taxon>
        <taxon>Caligidae</taxon>
        <taxon>Lepeophtheirus</taxon>
    </lineage>
</organism>
<evidence type="ECO:0000256" key="1">
    <source>
        <dbReference type="SAM" id="MobiDB-lite"/>
    </source>
</evidence>
<protein>
    <submittedName>
        <fullName evidence="2">Uncharacterized protein</fullName>
    </submittedName>
</protein>
<feature type="region of interest" description="Disordered" evidence="1">
    <location>
        <begin position="1"/>
        <end position="23"/>
    </location>
</feature>
<accession>A0A0K2UYP5</accession>
<sequence>CTTAPCSRTQPSQTLQPKNSRWVFPPPPPAHRQLCLSQNFESCLEPHLLTLQASDS</sequence>
<dbReference type="AlphaFoldDB" id="A0A0K2UYP5"/>
<proteinExistence type="predicted"/>
<name>A0A0K2UYP5_LEPSM</name>
<evidence type="ECO:0000313" key="2">
    <source>
        <dbReference type="EMBL" id="CDW43210.1"/>
    </source>
</evidence>
<dbReference type="EMBL" id="HACA01025849">
    <property type="protein sequence ID" value="CDW43210.1"/>
    <property type="molecule type" value="Transcribed_RNA"/>
</dbReference>
<feature type="non-terminal residue" evidence="2">
    <location>
        <position position="1"/>
    </location>
</feature>